<dbReference type="SUPFAM" id="SSF46785">
    <property type="entry name" value="Winged helix' DNA-binding domain"/>
    <property type="match status" value="1"/>
</dbReference>
<protein>
    <submittedName>
        <fullName evidence="1">Winged helix-turn-helix transcriptional regulator</fullName>
    </submittedName>
</protein>
<dbReference type="OrthoDB" id="7594920at2"/>
<organism evidence="1 2">
    <name type="scientific">Sphingomonas ginsenosidivorax</name>
    <dbReference type="NCBI Taxonomy" id="862135"/>
    <lineage>
        <taxon>Bacteria</taxon>
        <taxon>Pseudomonadati</taxon>
        <taxon>Pseudomonadota</taxon>
        <taxon>Alphaproteobacteria</taxon>
        <taxon>Sphingomonadales</taxon>
        <taxon>Sphingomonadaceae</taxon>
        <taxon>Sphingomonas</taxon>
    </lineage>
</organism>
<dbReference type="AlphaFoldDB" id="A0A5C6UIR6"/>
<comment type="caution">
    <text evidence="1">The sequence shown here is derived from an EMBL/GenBank/DDBJ whole genome shotgun (WGS) entry which is preliminary data.</text>
</comment>
<reference evidence="1 2" key="1">
    <citation type="journal article" date="2013" name="Antonie Van Leeuwenhoek">
        <title>Sphingomonas ginsenosidivorax sp. nov., with the ability to transform ginsenosides.</title>
        <authorList>
            <person name="Jin X.F."/>
            <person name="Kim J.K."/>
            <person name="Liu Q.M."/>
            <person name="Kang M.S."/>
            <person name="He D."/>
            <person name="Jin F.X."/>
            <person name="Kim S.C."/>
            <person name="Im W.T."/>
        </authorList>
    </citation>
    <scope>NUCLEOTIDE SEQUENCE [LARGE SCALE GENOMIC DNA]</scope>
    <source>
        <strain evidence="1 2">KHI67</strain>
    </source>
</reference>
<accession>A0A5C6UIR6</accession>
<dbReference type="RefSeq" id="WP_147083539.1">
    <property type="nucleotide sequence ID" value="NZ_VOQR01000001.1"/>
</dbReference>
<sequence length="155" mass="17131">MNNDTVVGLMKELTATLSAVAGEFDKRIAAVVEPVEETDDEGPSSGALIARANALLAERRLRRQHLPAELFHEPAWDMLLALFVAADDPQPMNIKALVAMADAPVTTSQRWIEHLYKLRLIDRVIDPADRRRVEISLSAIGQDSVTSYLRAVAKM</sequence>
<dbReference type="InterPro" id="IPR036390">
    <property type="entry name" value="WH_DNA-bd_sf"/>
</dbReference>
<evidence type="ECO:0000313" key="2">
    <source>
        <dbReference type="Proteomes" id="UP000321250"/>
    </source>
</evidence>
<dbReference type="EMBL" id="VOQR01000001">
    <property type="protein sequence ID" value="TXC72264.1"/>
    <property type="molecule type" value="Genomic_DNA"/>
</dbReference>
<name>A0A5C6UIR6_9SPHN</name>
<dbReference type="InterPro" id="IPR036388">
    <property type="entry name" value="WH-like_DNA-bd_sf"/>
</dbReference>
<keyword evidence="2" id="KW-1185">Reference proteome</keyword>
<dbReference type="Gene3D" id="1.10.10.10">
    <property type="entry name" value="Winged helix-like DNA-binding domain superfamily/Winged helix DNA-binding domain"/>
    <property type="match status" value="1"/>
</dbReference>
<gene>
    <name evidence="1" type="ORF">FSB78_15905</name>
</gene>
<evidence type="ECO:0000313" key="1">
    <source>
        <dbReference type="EMBL" id="TXC72264.1"/>
    </source>
</evidence>
<dbReference type="Proteomes" id="UP000321250">
    <property type="component" value="Unassembled WGS sequence"/>
</dbReference>
<proteinExistence type="predicted"/>